<keyword evidence="2" id="KW-0449">Lipoprotein</keyword>
<dbReference type="Proteomes" id="UP001153620">
    <property type="component" value="Chromosome 4"/>
</dbReference>
<reference evidence="3" key="2">
    <citation type="submission" date="2022-10" db="EMBL/GenBank/DDBJ databases">
        <authorList>
            <consortium name="ENA_rothamsted_submissions"/>
            <consortium name="culmorum"/>
            <person name="King R."/>
        </authorList>
    </citation>
    <scope>NUCLEOTIDE SEQUENCE</scope>
</reference>
<dbReference type="OrthoDB" id="444338at2759"/>
<comment type="cofactor">
    <cofactor evidence="2">
        <name>Ca(2+)</name>
        <dbReference type="ChEBI" id="CHEBI:29108"/>
    </cofactor>
</comment>
<evidence type="ECO:0000313" key="3">
    <source>
        <dbReference type="EMBL" id="CAG9812221.1"/>
    </source>
</evidence>
<proteinExistence type="inferred from homology"/>
<comment type="similarity">
    <text evidence="1 2">Belongs to the phospholipid scramblase family.</text>
</comment>
<protein>
    <recommendedName>
        <fullName evidence="2">Phospholipid scramblase</fullName>
    </recommendedName>
</protein>
<comment type="function">
    <text evidence="2">May mediate accelerated ATP-independent bidirectional transbilayer migration of phospholipids upon binding calcium ions that results in a loss of phospholipid asymmetry in the plasma membrane.</text>
</comment>
<evidence type="ECO:0000256" key="2">
    <source>
        <dbReference type="RuleBase" id="RU363116"/>
    </source>
</evidence>
<keyword evidence="4" id="KW-1185">Reference proteome</keyword>
<keyword evidence="2" id="KW-0106">Calcium</keyword>
<gene>
    <name evidence="3" type="ORF">CHIRRI_LOCUS15026</name>
</gene>
<dbReference type="Pfam" id="PF03803">
    <property type="entry name" value="Scramblase"/>
    <property type="match status" value="1"/>
</dbReference>
<organism evidence="3 4">
    <name type="scientific">Chironomus riparius</name>
    <dbReference type="NCBI Taxonomy" id="315576"/>
    <lineage>
        <taxon>Eukaryota</taxon>
        <taxon>Metazoa</taxon>
        <taxon>Ecdysozoa</taxon>
        <taxon>Arthropoda</taxon>
        <taxon>Hexapoda</taxon>
        <taxon>Insecta</taxon>
        <taxon>Pterygota</taxon>
        <taxon>Neoptera</taxon>
        <taxon>Endopterygota</taxon>
        <taxon>Diptera</taxon>
        <taxon>Nematocera</taxon>
        <taxon>Chironomoidea</taxon>
        <taxon>Chironomidae</taxon>
        <taxon>Chironominae</taxon>
        <taxon>Chironomus</taxon>
    </lineage>
</organism>
<dbReference type="AlphaFoldDB" id="A0A9N9X1L1"/>
<dbReference type="GO" id="GO:0017128">
    <property type="term" value="F:phospholipid scramblase activity"/>
    <property type="evidence" value="ECO:0007669"/>
    <property type="project" value="InterPro"/>
</dbReference>
<name>A0A9N9X1L1_9DIPT</name>
<keyword evidence="2" id="KW-0564">Palmitate</keyword>
<evidence type="ECO:0000313" key="4">
    <source>
        <dbReference type="Proteomes" id="UP001153620"/>
    </source>
</evidence>
<evidence type="ECO:0000256" key="1">
    <source>
        <dbReference type="ARBA" id="ARBA00005350"/>
    </source>
</evidence>
<accession>A0A9N9X1L1</accession>
<sequence>MNNLQSNSLGNLQTRGNLRVAQPTVVEPVVYRSNQSIITSYGTTPSVSTIEIASSQSTLSSYLHKSGISSLNDIPSCHIHQVFEINDTLPSGSENRFTIKTHDNESIFLASEGSTPRDRLLWGSSRSFMMHLMDKQYQEALTMRRDFGCRLFCLPMKLQSLEVWLNPGILLGIVQEKFSLKDRLIVIESERGQEMFKVRISLGHSICMPKEYHFRIMTADEQQQAGTITRQWNTDINSYTINIYFADTGMDPKIKSLFLGLGFLLEYLYFQGRSCC</sequence>
<dbReference type="PANTHER" id="PTHR23248:SF4">
    <property type="entry name" value="PHOSPHOLIPID SCRAMBLASE"/>
    <property type="match status" value="1"/>
</dbReference>
<dbReference type="GO" id="GO:0005886">
    <property type="term" value="C:plasma membrane"/>
    <property type="evidence" value="ECO:0007669"/>
    <property type="project" value="TreeGrafter"/>
</dbReference>
<reference evidence="3" key="1">
    <citation type="submission" date="2022-01" db="EMBL/GenBank/DDBJ databases">
        <authorList>
            <person name="King R."/>
        </authorList>
    </citation>
    <scope>NUCLEOTIDE SEQUENCE</scope>
</reference>
<dbReference type="PANTHER" id="PTHR23248">
    <property type="entry name" value="PHOSPHOLIPID SCRAMBLASE-RELATED"/>
    <property type="match status" value="1"/>
</dbReference>
<dbReference type="EMBL" id="OU895880">
    <property type="protein sequence ID" value="CAG9812221.1"/>
    <property type="molecule type" value="Genomic_DNA"/>
</dbReference>
<dbReference type="InterPro" id="IPR005552">
    <property type="entry name" value="Scramblase"/>
</dbReference>